<comment type="subcellular location">
    <subcellularLocation>
        <location evidence="1">Cell membrane</location>
        <topology evidence="1">Multi-pass membrane protein</topology>
    </subcellularLocation>
</comment>
<feature type="transmembrane region" description="Helical" evidence="6">
    <location>
        <begin position="114"/>
        <end position="135"/>
    </location>
</feature>
<dbReference type="PANTHER" id="PTHR30250">
    <property type="entry name" value="PST FAMILY PREDICTED COLANIC ACID TRANSPORTER"/>
    <property type="match status" value="1"/>
</dbReference>
<evidence type="ECO:0000313" key="7">
    <source>
        <dbReference type="EMBL" id="MCX7572087.1"/>
    </source>
</evidence>
<dbReference type="CDD" id="cd13128">
    <property type="entry name" value="MATE_Wzx_like"/>
    <property type="match status" value="1"/>
</dbReference>
<feature type="transmembrane region" description="Helical" evidence="6">
    <location>
        <begin position="407"/>
        <end position="430"/>
    </location>
</feature>
<feature type="transmembrane region" description="Helical" evidence="6">
    <location>
        <begin position="88"/>
        <end position="108"/>
    </location>
</feature>
<dbReference type="InterPro" id="IPR002797">
    <property type="entry name" value="Polysacc_synth"/>
</dbReference>
<keyword evidence="5 6" id="KW-0472">Membrane</keyword>
<evidence type="ECO:0000256" key="3">
    <source>
        <dbReference type="ARBA" id="ARBA00022692"/>
    </source>
</evidence>
<evidence type="ECO:0000256" key="6">
    <source>
        <dbReference type="SAM" id="Phobius"/>
    </source>
</evidence>
<gene>
    <name evidence="7" type="ORF">OS242_19295</name>
</gene>
<evidence type="ECO:0000256" key="1">
    <source>
        <dbReference type="ARBA" id="ARBA00004651"/>
    </source>
</evidence>
<feature type="transmembrane region" description="Helical" evidence="6">
    <location>
        <begin position="147"/>
        <end position="166"/>
    </location>
</feature>
<dbReference type="Pfam" id="PF01943">
    <property type="entry name" value="Polysacc_synt"/>
    <property type="match status" value="1"/>
</dbReference>
<feature type="transmembrane region" description="Helical" evidence="6">
    <location>
        <begin position="40"/>
        <end position="57"/>
    </location>
</feature>
<feature type="transmembrane region" description="Helical" evidence="6">
    <location>
        <begin position="379"/>
        <end position="400"/>
    </location>
</feature>
<feature type="transmembrane region" description="Helical" evidence="6">
    <location>
        <begin position="291"/>
        <end position="307"/>
    </location>
</feature>
<keyword evidence="2" id="KW-1003">Cell membrane</keyword>
<feature type="transmembrane region" description="Helical" evidence="6">
    <location>
        <begin position="172"/>
        <end position="193"/>
    </location>
</feature>
<comment type="caution">
    <text evidence="7">The sequence shown here is derived from an EMBL/GenBank/DDBJ whole genome shotgun (WGS) entry which is preliminary data.</text>
</comment>
<evidence type="ECO:0000256" key="2">
    <source>
        <dbReference type="ARBA" id="ARBA00022475"/>
    </source>
</evidence>
<dbReference type="EMBL" id="JAPMLT010000015">
    <property type="protein sequence ID" value="MCX7572087.1"/>
    <property type="molecule type" value="Genomic_DNA"/>
</dbReference>
<evidence type="ECO:0000256" key="4">
    <source>
        <dbReference type="ARBA" id="ARBA00022989"/>
    </source>
</evidence>
<feature type="transmembrane region" description="Helical" evidence="6">
    <location>
        <begin position="436"/>
        <end position="453"/>
    </location>
</feature>
<evidence type="ECO:0000256" key="5">
    <source>
        <dbReference type="ARBA" id="ARBA00023136"/>
    </source>
</evidence>
<keyword evidence="4 6" id="KW-1133">Transmembrane helix</keyword>
<reference evidence="7 8" key="1">
    <citation type="submission" date="2022-11" db="EMBL/GenBank/DDBJ databases">
        <title>Study of microbial diversity in lake waters.</title>
        <authorList>
            <person name="Zhang J."/>
        </authorList>
    </citation>
    <scope>NUCLEOTIDE SEQUENCE [LARGE SCALE GENOMIC DNA]</scope>
    <source>
        <strain evidence="7 8">DT12</strain>
    </source>
</reference>
<protein>
    <submittedName>
        <fullName evidence="7">Flippase</fullName>
    </submittedName>
</protein>
<accession>A0ABT3X5B1</accession>
<feature type="transmembrane region" description="Helical" evidence="6">
    <location>
        <begin position="214"/>
        <end position="232"/>
    </location>
</feature>
<proteinExistence type="predicted"/>
<dbReference type="Proteomes" id="UP001208017">
    <property type="component" value="Unassembled WGS sequence"/>
</dbReference>
<feature type="transmembrane region" description="Helical" evidence="6">
    <location>
        <begin position="356"/>
        <end position="373"/>
    </location>
</feature>
<dbReference type="PANTHER" id="PTHR30250:SF11">
    <property type="entry name" value="O-ANTIGEN TRANSPORTER-RELATED"/>
    <property type="match status" value="1"/>
</dbReference>
<name>A0ABT3X5B1_9BACL</name>
<keyword evidence="3 6" id="KW-0812">Transmembrane</keyword>
<dbReference type="InterPro" id="IPR050833">
    <property type="entry name" value="Poly_Biosynth_Transport"/>
</dbReference>
<evidence type="ECO:0000313" key="8">
    <source>
        <dbReference type="Proteomes" id="UP001208017"/>
    </source>
</evidence>
<sequence>MNIGLILKNASYLLSSNLLVRVITALASIWVARYLGVEDYGMLAVGLAFSGVAGYFTDMGITHTLIREGTKPNADIPALMGAFAKWRMGFAVLTAVASALLIEVLYSGSDLRPVLYWMVMPTVLGANLVGIGAAYFQLTQQMKFTALIRTVAGLATAATLCLGIVFQWPLLLLAAVYGCSSLLGGVLSLWLVLKKVRLTKGGDAKALLQGLGSFMLGGLVVMLLPQLGPLVLERVADLTQVGYFAAAYRIPVVLYQFPGILAAAFYPLLFQYGNEKRLDEHLRLNVLQLKMMSLMGMLMAVPFLFYADWWVELLYGVEFAQASGLLAMLAVIVILQSINFPLADSLTTKGQQFRRTMVLIAAVVVGTALYAVLGSRYGATGGAYAALATEGVLLIGNLAMNRTGVQLLWRGLAVNLPAFAIVALLGFTVLRDAHPLIGAPLLGLLLIGLAAGLDRELRTKALGIVRARQKKTLNA</sequence>
<feature type="transmembrane region" description="Helical" evidence="6">
    <location>
        <begin position="313"/>
        <end position="335"/>
    </location>
</feature>
<dbReference type="RefSeq" id="WP_267153335.1">
    <property type="nucleotide sequence ID" value="NZ_JAPMLT010000015.1"/>
</dbReference>
<feature type="transmembrane region" description="Helical" evidence="6">
    <location>
        <begin position="12"/>
        <end position="34"/>
    </location>
</feature>
<keyword evidence="8" id="KW-1185">Reference proteome</keyword>
<feature type="transmembrane region" description="Helical" evidence="6">
    <location>
        <begin position="252"/>
        <end position="270"/>
    </location>
</feature>
<organism evidence="7 8">
    <name type="scientific">Tumebacillus lacus</name>
    <dbReference type="NCBI Taxonomy" id="2995335"/>
    <lineage>
        <taxon>Bacteria</taxon>
        <taxon>Bacillati</taxon>
        <taxon>Bacillota</taxon>
        <taxon>Bacilli</taxon>
        <taxon>Bacillales</taxon>
        <taxon>Alicyclobacillaceae</taxon>
        <taxon>Tumebacillus</taxon>
    </lineage>
</organism>